<evidence type="ECO:0000313" key="13">
    <source>
        <dbReference type="EMBL" id="QNR24503.1"/>
    </source>
</evidence>
<keyword evidence="13" id="KW-0326">Glycosidase</keyword>
<sequence>MPIVVFYQDLLQQAHPSWRPFLEFEFKKDYFQELLRKINSINSTIPIYPPSSLWFKAFEFFPMEECKVVILGQDPYHGPGQAHGLAFSVPTGMAFPPSLRNIFKELHADLNIPAPFSGDLSPWAKQGVLLLNASLSVEDGKAGAHLNWGWETFTDALIEYLANSQKSIVFILWGKYAQGKKKFIPAEKHFILEGVHPSPLSAHRGFFGSKPFSQANQFLEKQGSKAIQWQVDF</sequence>
<dbReference type="NCBIfam" id="NF003589">
    <property type="entry name" value="PRK05254.1-2"/>
    <property type="match status" value="1"/>
</dbReference>
<dbReference type="RefSeq" id="WP_210759030.1">
    <property type="nucleotide sequence ID" value="NZ_CP060139.1"/>
</dbReference>
<evidence type="ECO:0000313" key="14">
    <source>
        <dbReference type="Proteomes" id="UP000516305"/>
    </source>
</evidence>
<feature type="domain" description="Uracil-DNA glycosylase-like" evidence="12">
    <location>
        <begin position="59"/>
        <end position="219"/>
    </location>
</feature>
<dbReference type="GO" id="GO:0097510">
    <property type="term" value="P:base-excision repair, AP site formation via deaminated base removal"/>
    <property type="evidence" value="ECO:0007669"/>
    <property type="project" value="TreeGrafter"/>
</dbReference>
<evidence type="ECO:0000256" key="6">
    <source>
        <dbReference type="ARBA" id="ARBA00022763"/>
    </source>
</evidence>
<comment type="function">
    <text evidence="2 9 11">Excises uracil residues from the DNA which can arise as a result of misincorporation of dUMP residues by DNA polymerase or due to deamination of cytosine.</text>
</comment>
<evidence type="ECO:0000256" key="7">
    <source>
        <dbReference type="ARBA" id="ARBA00022801"/>
    </source>
</evidence>
<evidence type="ECO:0000256" key="9">
    <source>
        <dbReference type="HAMAP-Rule" id="MF_00148"/>
    </source>
</evidence>
<dbReference type="Gene3D" id="3.40.470.10">
    <property type="entry name" value="Uracil-DNA glycosylase-like domain"/>
    <property type="match status" value="1"/>
</dbReference>
<dbReference type="EMBL" id="CP060139">
    <property type="protein sequence ID" value="QNR24503.1"/>
    <property type="molecule type" value="Genomic_DNA"/>
</dbReference>
<evidence type="ECO:0000259" key="12">
    <source>
        <dbReference type="SMART" id="SM00986"/>
    </source>
</evidence>
<dbReference type="SMART" id="SM00986">
    <property type="entry name" value="UDG"/>
    <property type="match status" value="1"/>
</dbReference>
<dbReference type="NCBIfam" id="NF003591">
    <property type="entry name" value="PRK05254.1-4"/>
    <property type="match status" value="1"/>
</dbReference>
<dbReference type="KEGG" id="chyd:H4K34_01275"/>
<keyword evidence="7 9" id="KW-0378">Hydrolase</keyword>
<dbReference type="GO" id="GO:0005737">
    <property type="term" value="C:cytoplasm"/>
    <property type="evidence" value="ECO:0007669"/>
    <property type="project" value="UniProtKB-SubCell"/>
</dbReference>
<comment type="catalytic activity">
    <reaction evidence="1 9 11">
        <text>Hydrolyzes single-stranded DNA or mismatched double-stranded DNA and polynucleotides, releasing free uracil.</text>
        <dbReference type="EC" id="3.2.2.27"/>
    </reaction>
</comment>
<keyword evidence="8 9" id="KW-0234">DNA repair</keyword>
<dbReference type="PANTHER" id="PTHR11264:SF0">
    <property type="entry name" value="URACIL-DNA GLYCOSYLASE"/>
    <property type="match status" value="1"/>
</dbReference>
<keyword evidence="14" id="KW-1185">Reference proteome</keyword>
<evidence type="ECO:0000256" key="5">
    <source>
        <dbReference type="ARBA" id="ARBA00018429"/>
    </source>
</evidence>
<dbReference type="InterPro" id="IPR002043">
    <property type="entry name" value="UDG_fam1"/>
</dbReference>
<dbReference type="FunFam" id="3.40.470.10:FF:000001">
    <property type="entry name" value="Uracil-DNA glycosylase"/>
    <property type="match status" value="1"/>
</dbReference>
<evidence type="ECO:0000256" key="11">
    <source>
        <dbReference type="RuleBase" id="RU003780"/>
    </source>
</evidence>
<evidence type="ECO:0000256" key="10">
    <source>
        <dbReference type="PROSITE-ProRule" id="PRU10072"/>
    </source>
</evidence>
<feature type="active site" description="Proton acceptor" evidence="9 10">
    <location>
        <position position="74"/>
    </location>
</feature>
<comment type="similarity">
    <text evidence="3 9 11">Belongs to the uracil-DNA glycosylase (UDG) superfamily. UNG family.</text>
</comment>
<dbReference type="NCBIfam" id="TIGR00628">
    <property type="entry name" value="ung"/>
    <property type="match status" value="1"/>
</dbReference>
<dbReference type="PROSITE" id="PS00130">
    <property type="entry name" value="U_DNA_GLYCOSYLASE"/>
    <property type="match status" value="1"/>
</dbReference>
<keyword evidence="6 9" id="KW-0227">DNA damage</keyword>
<evidence type="ECO:0000256" key="1">
    <source>
        <dbReference type="ARBA" id="ARBA00001400"/>
    </source>
</evidence>
<dbReference type="InterPro" id="IPR036895">
    <property type="entry name" value="Uracil-DNA_glycosylase-like_sf"/>
</dbReference>
<gene>
    <name evidence="9" type="primary">ung</name>
    <name evidence="13" type="ORF">H4K34_01275</name>
</gene>
<dbReference type="NCBIfam" id="NF003592">
    <property type="entry name" value="PRK05254.1-5"/>
    <property type="match status" value="1"/>
</dbReference>
<evidence type="ECO:0000256" key="4">
    <source>
        <dbReference type="ARBA" id="ARBA00012030"/>
    </source>
</evidence>
<evidence type="ECO:0000256" key="2">
    <source>
        <dbReference type="ARBA" id="ARBA00002631"/>
    </source>
</evidence>
<organism evidence="13 14">
    <name type="scientific">Croceimicrobium hydrocarbonivorans</name>
    <dbReference type="NCBI Taxonomy" id="2761580"/>
    <lineage>
        <taxon>Bacteria</taxon>
        <taxon>Pseudomonadati</taxon>
        <taxon>Bacteroidota</taxon>
        <taxon>Flavobacteriia</taxon>
        <taxon>Flavobacteriales</taxon>
        <taxon>Owenweeksiaceae</taxon>
        <taxon>Croceimicrobium</taxon>
    </lineage>
</organism>
<dbReference type="EC" id="3.2.2.27" evidence="4 9"/>
<dbReference type="InterPro" id="IPR005122">
    <property type="entry name" value="Uracil-DNA_glycosylase-like"/>
</dbReference>
<accession>A0A7H0VFK5</accession>
<dbReference type="NCBIfam" id="NF003588">
    <property type="entry name" value="PRK05254.1-1"/>
    <property type="match status" value="1"/>
</dbReference>
<dbReference type="GO" id="GO:0004844">
    <property type="term" value="F:uracil DNA N-glycosylase activity"/>
    <property type="evidence" value="ECO:0007669"/>
    <property type="project" value="UniProtKB-UniRule"/>
</dbReference>
<dbReference type="Pfam" id="PF03167">
    <property type="entry name" value="UDG"/>
    <property type="match status" value="1"/>
</dbReference>
<dbReference type="CDD" id="cd10027">
    <property type="entry name" value="UDG-F1-like"/>
    <property type="match status" value="1"/>
</dbReference>
<evidence type="ECO:0000256" key="3">
    <source>
        <dbReference type="ARBA" id="ARBA00008184"/>
    </source>
</evidence>
<proteinExistence type="inferred from homology"/>
<dbReference type="Proteomes" id="UP000516305">
    <property type="component" value="Chromosome"/>
</dbReference>
<dbReference type="PANTHER" id="PTHR11264">
    <property type="entry name" value="URACIL-DNA GLYCOSYLASE"/>
    <property type="match status" value="1"/>
</dbReference>
<dbReference type="HAMAP" id="MF_00148">
    <property type="entry name" value="UDG"/>
    <property type="match status" value="1"/>
</dbReference>
<comment type="subcellular location">
    <subcellularLocation>
        <location evidence="9">Cytoplasm</location>
    </subcellularLocation>
</comment>
<reference evidence="13 14" key="1">
    <citation type="submission" date="2020-08" db="EMBL/GenBank/DDBJ databases">
        <title>Croceimicrobium hydrocarbonivorans gen. nov., sp. nov., a novel marine bacterium isolated from a bacterial consortium that degrades polyethylene terephthalate.</title>
        <authorList>
            <person name="Liu R."/>
        </authorList>
    </citation>
    <scope>NUCLEOTIDE SEQUENCE [LARGE SCALE GENOMIC DNA]</scope>
    <source>
        <strain evidence="13 14">A20-9</strain>
    </source>
</reference>
<dbReference type="AlphaFoldDB" id="A0A7H0VFK5"/>
<dbReference type="SMART" id="SM00987">
    <property type="entry name" value="UreE_C"/>
    <property type="match status" value="1"/>
</dbReference>
<evidence type="ECO:0000256" key="8">
    <source>
        <dbReference type="ARBA" id="ARBA00023204"/>
    </source>
</evidence>
<dbReference type="SUPFAM" id="SSF52141">
    <property type="entry name" value="Uracil-DNA glycosylase-like"/>
    <property type="match status" value="1"/>
</dbReference>
<name>A0A7H0VFK5_9FLAO</name>
<dbReference type="InterPro" id="IPR018085">
    <property type="entry name" value="Ura-DNA_Glyclase_AS"/>
</dbReference>
<keyword evidence="9" id="KW-0963">Cytoplasm</keyword>
<protein>
    <recommendedName>
        <fullName evidence="5 9">Uracil-DNA glycosylase</fullName>
        <shortName evidence="9">UDG</shortName>
        <ecNumber evidence="4 9">3.2.2.27</ecNumber>
    </recommendedName>
</protein>